<gene>
    <name evidence="3" type="ORF">LPB303_11155</name>
</gene>
<dbReference type="STRING" id="1333662.LPB303_11155"/>
<proteinExistence type="predicted"/>
<dbReference type="InterPro" id="IPR050640">
    <property type="entry name" value="Bact_2-comp_sensor_kinase"/>
</dbReference>
<dbReference type="InterPro" id="IPR036890">
    <property type="entry name" value="HATPase_C_sf"/>
</dbReference>
<dbReference type="AlphaFoldDB" id="A0A176TAL8"/>
<dbReference type="InterPro" id="IPR010559">
    <property type="entry name" value="Sig_transdc_His_kin_internal"/>
</dbReference>
<dbReference type="InterPro" id="IPR015943">
    <property type="entry name" value="WD40/YVTN_repeat-like_dom_sf"/>
</dbReference>
<keyword evidence="1" id="KW-0472">Membrane</keyword>
<evidence type="ECO:0000313" key="3">
    <source>
        <dbReference type="EMBL" id="OAD44711.1"/>
    </source>
</evidence>
<sequence length="935" mass="108900">MLWSFSYSQQFTNITVKEGLPSNHVYKTIQDANGFIWFATDKGLVKYNGNTLKTFTTRNGLSTNDIWGMHPTPDGKLWYLSKTSKLGYIENDSVYAFESELKNEIFTPNYTSQIGNKIILTSNSRSHHLINNKWTLLHVNNSLKNKPSLYIKHPTITAFETGTALDTIKVIYKNGQIKKVANLKSILTSIHYRGQITDNLFYWTTDKEYSILNLNTLKLYKRNFKDEIGIEKSQHTRVNFINNQIQIAGRGFVGILDANFHITKTFLIPKKLDAHFAMIDKTETIWIATFLNGIYQLNKVKKNIKYAFEHEKVYKTNNLNGAIIANVYNQGFFKYDTDKKTFSPYVKETEYLFSSIYLDSLKTEFFISENKIKRLRENQKKEVFDFSNSPYYSNQIGRKLVYLNGYIYGHYSGGINKINQQDLSIIKSYMQRGINDLIVFNQQILIATTNGLKKFKNEIISEVSFNQQKFSKSILSITKVSKTDLLLNTDGFGSFITNLNEIYQLPKSEFLIVNNAFVENKNIWLATNSGILKYVLSNNTYILEKEIVLANGLPSLQVNDIYIYKNDIIVSTNNGIAILPKKQETPYQLLDIYIDKLSYNNQVVTQDNHAFKYSENNNVSIAVSSIDFSENNTNFSYNYKLEPLQNNWQTTETTLINFNNLQPNKYVFKIESQNFKKKIEFTISPLWYQTLWFKSIVLLTLITLFFRTVWYLSKRSQQQKSKKLFQEKQLSEIQLKALRSQMNPHFVFNSLAAIQYFINENNFEASEKYLVKFSKLIRRFFELSKENTISLTEEIKLLTNYLEIEKLRFREQLEYKINIDDLLETNKTKIPTMLLQPIVENAVNHGIFNKFETGTVTINFKKIDTLTYKVLIIDDGVGFVNTKSKSKKVKSSNVLQQRLTYLNTLEEWKITYFTKELHPKNDEKGNISTFIIKSK</sequence>
<organism evidence="3 4">
    <name type="scientific">Polaribacter atrinae</name>
    <dbReference type="NCBI Taxonomy" id="1333662"/>
    <lineage>
        <taxon>Bacteria</taxon>
        <taxon>Pseudomonadati</taxon>
        <taxon>Bacteroidota</taxon>
        <taxon>Flavobacteriia</taxon>
        <taxon>Flavobacteriales</taxon>
        <taxon>Flavobacteriaceae</taxon>
    </lineage>
</organism>
<dbReference type="InterPro" id="IPR013783">
    <property type="entry name" value="Ig-like_fold"/>
</dbReference>
<dbReference type="Proteomes" id="UP000076923">
    <property type="component" value="Unassembled WGS sequence"/>
</dbReference>
<evidence type="ECO:0000256" key="1">
    <source>
        <dbReference type="SAM" id="Phobius"/>
    </source>
</evidence>
<feature type="transmembrane region" description="Helical" evidence="1">
    <location>
        <begin position="691"/>
        <end position="713"/>
    </location>
</feature>
<evidence type="ECO:0000313" key="4">
    <source>
        <dbReference type="Proteomes" id="UP000076923"/>
    </source>
</evidence>
<dbReference type="GO" id="GO:0016020">
    <property type="term" value="C:membrane"/>
    <property type="evidence" value="ECO:0007669"/>
    <property type="project" value="InterPro"/>
</dbReference>
<protein>
    <recommendedName>
        <fullName evidence="2">Signal transduction histidine kinase internal region domain-containing protein</fullName>
    </recommendedName>
</protein>
<reference evidence="3 4" key="1">
    <citation type="submission" date="2016-02" db="EMBL/GenBank/DDBJ databases">
        <title>Draft genome sequence of Polaribacter atrinae KACC17473.</title>
        <authorList>
            <person name="Shin S.-K."/>
            <person name="Yi H."/>
        </authorList>
    </citation>
    <scope>NUCLEOTIDE SEQUENCE [LARGE SCALE GENOMIC DNA]</scope>
    <source>
        <strain evidence="3 4">KACC 17473</strain>
    </source>
</reference>
<keyword evidence="1" id="KW-1133">Transmembrane helix</keyword>
<comment type="caution">
    <text evidence="3">The sequence shown here is derived from an EMBL/GenBank/DDBJ whole genome shotgun (WGS) entry which is preliminary data.</text>
</comment>
<name>A0A176TAL8_9FLAO</name>
<dbReference type="Gene3D" id="3.30.565.10">
    <property type="entry name" value="Histidine kinase-like ATPase, C-terminal domain"/>
    <property type="match status" value="1"/>
</dbReference>
<dbReference type="EMBL" id="LVWE01000040">
    <property type="protein sequence ID" value="OAD44711.1"/>
    <property type="molecule type" value="Genomic_DNA"/>
</dbReference>
<dbReference type="PANTHER" id="PTHR34220:SF7">
    <property type="entry name" value="SENSOR HISTIDINE KINASE YPDA"/>
    <property type="match status" value="1"/>
</dbReference>
<keyword evidence="1" id="KW-0812">Transmembrane</keyword>
<feature type="domain" description="Signal transduction histidine kinase internal region" evidence="2">
    <location>
        <begin position="734"/>
        <end position="813"/>
    </location>
</feature>
<dbReference type="Gene3D" id="2.130.10.10">
    <property type="entry name" value="YVTN repeat-like/Quinoprotein amine dehydrogenase"/>
    <property type="match status" value="2"/>
</dbReference>
<accession>A0A176TAL8</accession>
<evidence type="ECO:0000259" key="2">
    <source>
        <dbReference type="Pfam" id="PF06580"/>
    </source>
</evidence>
<keyword evidence="4" id="KW-1185">Reference proteome</keyword>
<dbReference type="SUPFAM" id="SSF63829">
    <property type="entry name" value="Calcium-dependent phosphotriesterase"/>
    <property type="match status" value="1"/>
</dbReference>
<dbReference type="Pfam" id="PF06580">
    <property type="entry name" value="His_kinase"/>
    <property type="match status" value="1"/>
</dbReference>
<dbReference type="InterPro" id="IPR011110">
    <property type="entry name" value="Reg_prop"/>
</dbReference>
<dbReference type="Pfam" id="PF07494">
    <property type="entry name" value="Reg_prop"/>
    <property type="match status" value="1"/>
</dbReference>
<dbReference type="PANTHER" id="PTHR34220">
    <property type="entry name" value="SENSOR HISTIDINE KINASE YPDA"/>
    <property type="match status" value="1"/>
</dbReference>
<dbReference type="Gene3D" id="2.60.40.10">
    <property type="entry name" value="Immunoglobulins"/>
    <property type="match status" value="1"/>
</dbReference>
<dbReference type="GO" id="GO:0000155">
    <property type="term" value="F:phosphorelay sensor kinase activity"/>
    <property type="evidence" value="ECO:0007669"/>
    <property type="project" value="InterPro"/>
</dbReference>